<dbReference type="Gene3D" id="2.130.10.10">
    <property type="entry name" value="YVTN repeat-like/Quinoprotein amine dehydrogenase"/>
    <property type="match status" value="2"/>
</dbReference>
<evidence type="ECO:0000256" key="1">
    <source>
        <dbReference type="ARBA" id="ARBA00022574"/>
    </source>
</evidence>
<feature type="region of interest" description="Disordered" evidence="4">
    <location>
        <begin position="161"/>
        <end position="195"/>
    </location>
</feature>
<feature type="compositionally biased region" description="Acidic residues" evidence="4">
    <location>
        <begin position="46"/>
        <end position="56"/>
    </location>
</feature>
<evidence type="ECO:0000256" key="2">
    <source>
        <dbReference type="ARBA" id="ARBA00022737"/>
    </source>
</evidence>
<feature type="region of interest" description="Disordered" evidence="4">
    <location>
        <begin position="41"/>
        <end position="68"/>
    </location>
</feature>
<dbReference type="PROSITE" id="PS50082">
    <property type="entry name" value="WD_REPEATS_2"/>
    <property type="match status" value="4"/>
</dbReference>
<dbReference type="PROSITE" id="PS00678">
    <property type="entry name" value="WD_REPEATS_1"/>
    <property type="match status" value="2"/>
</dbReference>
<dbReference type="EMBL" id="JAXIOK010000003">
    <property type="protein sequence ID" value="KAK4775477.1"/>
    <property type="molecule type" value="Genomic_DNA"/>
</dbReference>
<evidence type="ECO:0000256" key="3">
    <source>
        <dbReference type="PROSITE-ProRule" id="PRU00221"/>
    </source>
</evidence>
<protein>
    <recommendedName>
        <fullName evidence="7">WD repeat-containing protein 44</fullName>
    </recommendedName>
</protein>
<dbReference type="PANTHER" id="PTHR14221">
    <property type="entry name" value="WD REPEAT DOMAIN 44"/>
    <property type="match status" value="1"/>
</dbReference>
<feature type="compositionally biased region" description="Low complexity" evidence="4">
    <location>
        <begin position="516"/>
        <end position="526"/>
    </location>
</feature>
<dbReference type="InterPro" id="IPR020472">
    <property type="entry name" value="WD40_PAC1"/>
</dbReference>
<dbReference type="PROSITE" id="PS50294">
    <property type="entry name" value="WD_REPEATS_REGION"/>
    <property type="match status" value="3"/>
</dbReference>
<feature type="region of interest" description="Disordered" evidence="4">
    <location>
        <begin position="806"/>
        <end position="925"/>
    </location>
</feature>
<feature type="repeat" description="WD" evidence="3">
    <location>
        <begin position="753"/>
        <end position="774"/>
    </location>
</feature>
<feature type="compositionally biased region" description="Low complexity" evidence="4">
    <location>
        <begin position="906"/>
        <end position="925"/>
    </location>
</feature>
<comment type="caution">
    <text evidence="5">The sequence shown here is derived from an EMBL/GenBank/DDBJ whole genome shotgun (WGS) entry which is preliminary data.</text>
</comment>
<feature type="repeat" description="WD" evidence="3">
    <location>
        <begin position="451"/>
        <end position="492"/>
    </location>
</feature>
<evidence type="ECO:0000256" key="4">
    <source>
        <dbReference type="SAM" id="MobiDB-lite"/>
    </source>
</evidence>
<feature type="compositionally biased region" description="Low complexity" evidence="4">
    <location>
        <begin position="394"/>
        <end position="413"/>
    </location>
</feature>
<dbReference type="Pfam" id="PF00400">
    <property type="entry name" value="WD40"/>
    <property type="match status" value="4"/>
</dbReference>
<dbReference type="InterPro" id="IPR001680">
    <property type="entry name" value="WD40_rpt"/>
</dbReference>
<accession>A0AAN7L6M7</accession>
<evidence type="ECO:0000313" key="6">
    <source>
        <dbReference type="Proteomes" id="UP001345219"/>
    </source>
</evidence>
<proteinExistence type="predicted"/>
<reference evidence="5 6" key="1">
    <citation type="journal article" date="2023" name="Hortic Res">
        <title>Pangenome of water caltrop reveals structural variations and asymmetric subgenome divergence after allopolyploidization.</title>
        <authorList>
            <person name="Zhang X."/>
            <person name="Chen Y."/>
            <person name="Wang L."/>
            <person name="Yuan Y."/>
            <person name="Fang M."/>
            <person name="Shi L."/>
            <person name="Lu R."/>
            <person name="Comes H.P."/>
            <person name="Ma Y."/>
            <person name="Chen Y."/>
            <person name="Huang G."/>
            <person name="Zhou Y."/>
            <person name="Zheng Z."/>
            <person name="Qiu Y."/>
        </authorList>
    </citation>
    <scope>NUCLEOTIDE SEQUENCE [LARGE SCALE GENOMIC DNA]</scope>
    <source>
        <tissue evidence="5">Roots</tissue>
    </source>
</reference>
<gene>
    <name evidence="5" type="ORF">SAY87_023438</name>
</gene>
<evidence type="ECO:0000313" key="5">
    <source>
        <dbReference type="EMBL" id="KAK4775477.1"/>
    </source>
</evidence>
<dbReference type="PRINTS" id="PR00320">
    <property type="entry name" value="GPROTEINBRPT"/>
</dbReference>
<keyword evidence="6" id="KW-1185">Reference proteome</keyword>
<name>A0AAN7L6M7_9MYRT</name>
<dbReference type="SUPFAM" id="SSF50978">
    <property type="entry name" value="WD40 repeat-like"/>
    <property type="match status" value="1"/>
</dbReference>
<dbReference type="Proteomes" id="UP001345219">
    <property type="component" value="Chromosome 18"/>
</dbReference>
<feature type="repeat" description="WD" evidence="3">
    <location>
        <begin position="607"/>
        <end position="641"/>
    </location>
</feature>
<feature type="region of interest" description="Disordered" evidence="4">
    <location>
        <begin position="508"/>
        <end position="547"/>
    </location>
</feature>
<dbReference type="InterPro" id="IPR015943">
    <property type="entry name" value="WD40/YVTN_repeat-like_dom_sf"/>
</dbReference>
<keyword evidence="2" id="KW-0677">Repeat</keyword>
<dbReference type="InterPro" id="IPR040324">
    <property type="entry name" value="WDR44/Dgr2"/>
</dbReference>
<dbReference type="PANTHER" id="PTHR14221:SF41">
    <property type="entry name" value="TRANSDUCIN_WD40 REPEAT-LIKE SUPERFAMILY PROTEIN"/>
    <property type="match status" value="1"/>
</dbReference>
<evidence type="ECO:0008006" key="7">
    <source>
        <dbReference type="Google" id="ProtNLM"/>
    </source>
</evidence>
<dbReference type="InterPro" id="IPR036322">
    <property type="entry name" value="WD40_repeat_dom_sf"/>
</dbReference>
<dbReference type="InterPro" id="IPR019775">
    <property type="entry name" value="WD40_repeat_CS"/>
</dbReference>
<dbReference type="SMART" id="SM00320">
    <property type="entry name" value="WD40"/>
    <property type="match status" value="6"/>
</dbReference>
<feature type="region of interest" description="Disordered" evidence="4">
    <location>
        <begin position="390"/>
        <end position="429"/>
    </location>
</feature>
<sequence length="976" mass="105692">MGENGYRRTISVNWEGLDDADDDDNYFESCDRMSSAAAAHLVSAGSDDDEDDDDAFDDPRMSFSSAISSSGEEAVDFRCISGIGASTSSDVAETDAASHEEYNIWLADLGSINERRKRLFHGMGFGLSNKEFLRLASAEIQRAVSKKIGANCQVSPMIIEESSSSLPMPPKAEASSEKAAEPPDSSTGHPQQVTLTRSRSDGYIDFLDIAERKEEFFGATSKKRLTRRASDVIVPVAARTCRHPDSVRVSPKRAGARSTIGGHKGGGLSSVLSTRFGAIFLIKNLDTGKEFIVNEYDKQGMWNRLSDLQTGKQLTMEEFEKSVGYSPVVKELMSREKNARMANGGEAGGTLDRKSIANTYLSKSLRMSKKSGVALLKNIKGVANSVSGLMGESQTQSQAQAQTRTQVQAQAQAPVHDAKPPTAPSSDEWVRVRQCGKSYKELSALKLCQEIQAHEGSIWTIRFSLDAQYLASAGEDGVIHVWEVQGSELMSLRPDEWSLTPLHSSAGGGLPDRFEGSPAGSLSSAPSDKKKKGIKGPQNNGGKKGLPDYVSVPELVFGLSERPVCTFKGHSDDVLDLSWSGSQLLLSSSMDKTVRLWDTDTKNCLKLFAHNDYVTCIQFNPMDDRYFISGSLDSKVRIWSIPDRQVVDWTDVHEMITAVCYTPDGQGVIIGSNKGSCRIYSTEDCKLNQTSQMDVANKKKSQAKKITGLQFSPSNPSEVLITSADSRVRIAEGADITQKFIGFRNTSSQIAASFTQDGKYIVSASEDSNVYVWKHQEAHNGKSKSAVNIQSYESFQCKDVSMAIPWPGSIRAEPPRHMGTQSKRQSKRCSAPPSPSRSVESPTREENAGASIASKRQLPPLPKKPNAVDKTATPPPEEETGAQLSRVDSGAEIGESFGSASARYGSHSPSISSATNPSSSSWSSSWSWFDGGSSNGAMQGTAWGMVIVTAGLGGEIRAYQNFGLPRKVGPNLFSST</sequence>
<organism evidence="5 6">
    <name type="scientific">Trapa incisa</name>
    <dbReference type="NCBI Taxonomy" id="236973"/>
    <lineage>
        <taxon>Eukaryota</taxon>
        <taxon>Viridiplantae</taxon>
        <taxon>Streptophyta</taxon>
        <taxon>Embryophyta</taxon>
        <taxon>Tracheophyta</taxon>
        <taxon>Spermatophyta</taxon>
        <taxon>Magnoliopsida</taxon>
        <taxon>eudicotyledons</taxon>
        <taxon>Gunneridae</taxon>
        <taxon>Pentapetalae</taxon>
        <taxon>rosids</taxon>
        <taxon>malvids</taxon>
        <taxon>Myrtales</taxon>
        <taxon>Lythraceae</taxon>
        <taxon>Trapa</taxon>
    </lineage>
</organism>
<dbReference type="AlphaFoldDB" id="A0AAN7L6M7"/>
<feature type="repeat" description="WD" evidence="3">
    <location>
        <begin position="567"/>
        <end position="607"/>
    </location>
</feature>
<keyword evidence="1 3" id="KW-0853">WD repeat</keyword>